<proteinExistence type="predicted"/>
<dbReference type="PRINTS" id="PR01002">
    <property type="entry name" value="FLGFLGJ"/>
</dbReference>
<feature type="region of interest" description="Disordered" evidence="2">
    <location>
        <begin position="1"/>
        <end position="26"/>
    </location>
</feature>
<evidence type="ECO:0000313" key="4">
    <source>
        <dbReference type="EMBL" id="MCO5977077.1"/>
    </source>
</evidence>
<sequence length="248" mass="25067">MRLPEAPLFPSLAPTPATAPAAGLGAGTARSSAGFGGLYRSLSQEVQDYIAHGDGGPVEGSASTLSAEARARWVPQAPTPADDAAAPTASVDAPARQAFLDQIAPMAAEAGAQLGVDPAILSAQAALESGWGQRPLRNAAGENSHNLFGIKAGAGWQGAVAEAATTEVENGQAVGTTARFRAYADASASFQDLAQLLRHSPRYQAALNTGGDAQAYAQALARGGYATDPAYAAKLTGLARQIQSRGGN</sequence>
<keyword evidence="5" id="KW-1185">Reference proteome</keyword>
<dbReference type="Proteomes" id="UP001204851">
    <property type="component" value="Unassembled WGS sequence"/>
</dbReference>
<organism evidence="4 5">
    <name type="scientific">Ideonella oryzae</name>
    <dbReference type="NCBI Taxonomy" id="2937441"/>
    <lineage>
        <taxon>Bacteria</taxon>
        <taxon>Pseudomonadati</taxon>
        <taxon>Pseudomonadota</taxon>
        <taxon>Betaproteobacteria</taxon>
        <taxon>Burkholderiales</taxon>
        <taxon>Sphaerotilaceae</taxon>
        <taxon>Ideonella</taxon>
    </lineage>
</organism>
<dbReference type="PANTHER" id="PTHR33308">
    <property type="entry name" value="PEPTIDOGLYCAN HYDROLASE FLGJ"/>
    <property type="match status" value="1"/>
</dbReference>
<dbReference type="InterPro" id="IPR002901">
    <property type="entry name" value="MGlyc_endo_b_GlcNAc-like_dom"/>
</dbReference>
<dbReference type="RefSeq" id="WP_252769610.1">
    <property type="nucleotide sequence ID" value="NZ_JAMXMC010000005.1"/>
</dbReference>
<accession>A0ABT1BNC2</accession>
<reference evidence="4 5" key="1">
    <citation type="submission" date="2022-06" db="EMBL/GenBank/DDBJ databases">
        <title>Ideonella sp. NS12-5 Genome sequencing and assembly.</title>
        <authorList>
            <person name="Jung Y."/>
        </authorList>
    </citation>
    <scope>NUCLEOTIDE SEQUENCE [LARGE SCALE GENOMIC DNA]</scope>
    <source>
        <strain evidence="4 5">NS12-5</strain>
    </source>
</reference>
<comment type="caution">
    <text evidence="4">The sequence shown here is derived from an EMBL/GenBank/DDBJ whole genome shotgun (WGS) entry which is preliminary data.</text>
</comment>
<evidence type="ECO:0000313" key="5">
    <source>
        <dbReference type="Proteomes" id="UP001204851"/>
    </source>
</evidence>
<dbReference type="Gene3D" id="2.10.70.40">
    <property type="entry name" value="peptidoglycan hydrolase"/>
    <property type="match status" value="1"/>
</dbReference>
<dbReference type="Pfam" id="PF01832">
    <property type="entry name" value="Glucosaminidase"/>
    <property type="match status" value="1"/>
</dbReference>
<evidence type="ECO:0000256" key="2">
    <source>
        <dbReference type="SAM" id="MobiDB-lite"/>
    </source>
</evidence>
<dbReference type="Gene3D" id="1.10.530.10">
    <property type="match status" value="1"/>
</dbReference>
<keyword evidence="1" id="KW-0378">Hydrolase</keyword>
<dbReference type="SMART" id="SM00047">
    <property type="entry name" value="LYZ2"/>
    <property type="match status" value="1"/>
</dbReference>
<evidence type="ECO:0000256" key="1">
    <source>
        <dbReference type="ARBA" id="ARBA00022801"/>
    </source>
</evidence>
<evidence type="ECO:0000259" key="3">
    <source>
        <dbReference type="SMART" id="SM00047"/>
    </source>
</evidence>
<name>A0ABT1BNC2_9BURK</name>
<dbReference type="EMBL" id="JAMXMC010000005">
    <property type="protein sequence ID" value="MCO5977077.1"/>
    <property type="molecule type" value="Genomic_DNA"/>
</dbReference>
<feature type="domain" description="Mannosyl-glycoprotein endo-beta-N-acetylglucosamidase-like" evidence="3">
    <location>
        <begin position="87"/>
        <end position="248"/>
    </location>
</feature>
<protein>
    <submittedName>
        <fullName evidence="4">Glucosaminidase domain-containing protein</fullName>
    </submittedName>
</protein>
<dbReference type="InterPro" id="IPR051056">
    <property type="entry name" value="Glycosyl_Hydrolase_73"/>
</dbReference>
<dbReference type="PANTHER" id="PTHR33308:SF9">
    <property type="entry name" value="PEPTIDOGLYCAN HYDROLASE FLGJ"/>
    <property type="match status" value="1"/>
</dbReference>
<gene>
    <name evidence="4" type="ORF">M0L44_10175</name>
</gene>